<name>A0A7J7KZ33_9MAGN</name>
<protein>
    <submittedName>
        <fullName evidence="1">Uncharacterized protein</fullName>
    </submittedName>
</protein>
<accession>A0A7J7KZ33</accession>
<dbReference type="EMBL" id="JACGCM010002784">
    <property type="protein sequence ID" value="KAF6135544.1"/>
    <property type="molecule type" value="Genomic_DNA"/>
</dbReference>
<organism evidence="1 2">
    <name type="scientific">Kingdonia uniflora</name>
    <dbReference type="NCBI Taxonomy" id="39325"/>
    <lineage>
        <taxon>Eukaryota</taxon>
        <taxon>Viridiplantae</taxon>
        <taxon>Streptophyta</taxon>
        <taxon>Embryophyta</taxon>
        <taxon>Tracheophyta</taxon>
        <taxon>Spermatophyta</taxon>
        <taxon>Magnoliopsida</taxon>
        <taxon>Ranunculales</taxon>
        <taxon>Circaeasteraceae</taxon>
        <taxon>Kingdonia</taxon>
    </lineage>
</organism>
<keyword evidence="2" id="KW-1185">Reference proteome</keyword>
<dbReference type="AlphaFoldDB" id="A0A7J7KZ33"/>
<evidence type="ECO:0000313" key="1">
    <source>
        <dbReference type="EMBL" id="KAF6135544.1"/>
    </source>
</evidence>
<gene>
    <name evidence="1" type="ORF">GIB67_015397</name>
</gene>
<comment type="caution">
    <text evidence="1">The sequence shown here is derived from an EMBL/GenBank/DDBJ whole genome shotgun (WGS) entry which is preliminary data.</text>
</comment>
<evidence type="ECO:0000313" key="2">
    <source>
        <dbReference type="Proteomes" id="UP000541444"/>
    </source>
</evidence>
<dbReference type="OrthoDB" id="1481013at2759"/>
<dbReference type="Proteomes" id="UP000541444">
    <property type="component" value="Unassembled WGS sequence"/>
</dbReference>
<proteinExistence type="predicted"/>
<reference evidence="1 2" key="1">
    <citation type="journal article" date="2020" name="IScience">
        <title>Genome Sequencing of the Endangered Kingdonia uniflora (Circaeasteraceae, Ranunculales) Reveals Potential Mechanisms of Evolutionary Specialization.</title>
        <authorList>
            <person name="Sun Y."/>
            <person name="Deng T."/>
            <person name="Zhang A."/>
            <person name="Moore M.J."/>
            <person name="Landis J.B."/>
            <person name="Lin N."/>
            <person name="Zhang H."/>
            <person name="Zhang X."/>
            <person name="Huang J."/>
            <person name="Zhang X."/>
            <person name="Sun H."/>
            <person name="Wang H."/>
        </authorList>
    </citation>
    <scope>NUCLEOTIDE SEQUENCE [LARGE SCALE GENOMIC DNA]</scope>
    <source>
        <strain evidence="1">TB1705</strain>
        <tissue evidence="1">Leaf</tissue>
    </source>
</reference>
<sequence length="69" mass="7918">MDESGMVNYFPVRAAHKTNKGEELLSWLDYRSNGDADIEDLTRACRVASWCIQDDEKDRPSMGQIVRIL</sequence>
<dbReference type="Gene3D" id="1.10.510.10">
    <property type="entry name" value="Transferase(Phosphotransferase) domain 1"/>
    <property type="match status" value="1"/>
</dbReference>